<dbReference type="SUPFAM" id="SSF54593">
    <property type="entry name" value="Glyoxalase/Bleomycin resistance protein/Dihydroxybiphenyl dioxygenase"/>
    <property type="match status" value="1"/>
</dbReference>
<dbReference type="ExpressionAtlas" id="B6UH52">
    <property type="expression patterns" value="baseline"/>
</dbReference>
<evidence type="ECO:0008006" key="2">
    <source>
        <dbReference type="Google" id="ProtNLM"/>
    </source>
</evidence>
<dbReference type="EMBL" id="EU976567">
    <property type="protein sequence ID" value="ACG48685.1"/>
    <property type="molecule type" value="mRNA"/>
</dbReference>
<dbReference type="PANTHER" id="PTHR33993:SF14">
    <property type="entry name" value="GB|AAF24581.1"/>
    <property type="match status" value="1"/>
</dbReference>
<proteinExistence type="evidence at transcript level"/>
<dbReference type="AlphaFoldDB" id="B6UH52"/>
<organism evidence="1">
    <name type="scientific">Zea mays</name>
    <name type="common">Maize</name>
    <dbReference type="NCBI Taxonomy" id="4577"/>
    <lineage>
        <taxon>Eukaryota</taxon>
        <taxon>Viridiplantae</taxon>
        <taxon>Streptophyta</taxon>
        <taxon>Embryophyta</taxon>
        <taxon>Tracheophyta</taxon>
        <taxon>Spermatophyta</taxon>
        <taxon>Magnoliopsida</taxon>
        <taxon>Liliopsida</taxon>
        <taxon>Poales</taxon>
        <taxon>Poaceae</taxon>
        <taxon>PACMAD clade</taxon>
        <taxon>Panicoideae</taxon>
        <taxon>Andropogonodae</taxon>
        <taxon>Andropogoneae</taxon>
        <taxon>Tripsacinae</taxon>
        <taxon>Zea</taxon>
    </lineage>
</organism>
<name>B6UH52_MAIZE</name>
<sequence>MAAATLRWVLQLHRDVPRAARFYSEGLDFSVNVCTLRWAELQSGPLKLALMHTNDRCGYCCLFIPRSPRIIILFV</sequence>
<dbReference type="InterPro" id="IPR029068">
    <property type="entry name" value="Glyas_Bleomycin-R_OHBP_Dase"/>
</dbReference>
<evidence type="ECO:0000313" key="1">
    <source>
        <dbReference type="EMBL" id="ACG48685.1"/>
    </source>
</evidence>
<reference evidence="1" key="1">
    <citation type="journal article" date="2009" name="Plant Mol. Biol.">
        <title>Insights into corn genes derived from large-scale cDNA sequencing.</title>
        <authorList>
            <person name="Alexandrov N.N."/>
            <person name="Brover V.V."/>
            <person name="Freidin S."/>
            <person name="Troukhan M.E."/>
            <person name="Tatarinova T.V."/>
            <person name="Zhang H."/>
            <person name="Swaller T.J."/>
            <person name="Lu Y.P."/>
            <person name="Bouck J."/>
            <person name="Flavell R.B."/>
            <person name="Feldmann K.A."/>
        </authorList>
    </citation>
    <scope>NUCLEOTIDE SEQUENCE</scope>
</reference>
<accession>B6UH52</accession>
<dbReference type="PANTHER" id="PTHR33993">
    <property type="entry name" value="GLYOXALASE-RELATED"/>
    <property type="match status" value="1"/>
</dbReference>
<dbReference type="InterPro" id="IPR052164">
    <property type="entry name" value="Anthracycline_SecMetBiosynth"/>
</dbReference>
<protein>
    <recommendedName>
        <fullName evidence="2">Lactoylglutathione lyase / glyoxalase I family protein</fullName>
    </recommendedName>
</protein>